<feature type="transmembrane region" description="Helical" evidence="1">
    <location>
        <begin position="140"/>
        <end position="159"/>
    </location>
</feature>
<dbReference type="OrthoDB" id="15661at2"/>
<keyword evidence="1" id="KW-0472">Membrane</keyword>
<evidence type="ECO:0000313" key="2">
    <source>
        <dbReference type="EMBL" id="SNZ09857.1"/>
    </source>
</evidence>
<name>A0A285NLN0_9AQUI</name>
<protein>
    <submittedName>
        <fullName evidence="2">Uncharacterized protein</fullName>
    </submittedName>
</protein>
<reference evidence="3" key="1">
    <citation type="submission" date="2017-09" db="EMBL/GenBank/DDBJ databases">
        <authorList>
            <person name="Varghese N."/>
            <person name="Submissions S."/>
        </authorList>
    </citation>
    <scope>NUCLEOTIDE SEQUENCE [LARGE SCALE GENOMIC DNA]</scope>
    <source>
        <strain evidence="3">DSM 15103</strain>
    </source>
</reference>
<gene>
    <name evidence="2" type="ORF">SAMN06265182_1636</name>
</gene>
<sequence length="270" mass="30224">MDKRRLALGAALILLSVVLFFIPSFKISLLDKKGESYFQENLKKLAATYAVVRGLNAGISVIKDSEIDIAPGGVGATIAAGEIVDPIDDIVERFSYIILISIISLGIQKTVLIIGVDIFFKLFSAGLAVLGVYILTGKKLFYILSLKVIFLSVLVRFFLPISAIFSDISYNTLFRENVEIARNNISELIQLLKTEEISLQEENSVIGKIKNIQKSFQIEKKLQIIKDYSSKIIDSIIILSIAFVFQNILIPIFVVWLFIKSAQWIVRFQV</sequence>
<feature type="transmembrane region" description="Helical" evidence="1">
    <location>
        <begin position="236"/>
        <end position="259"/>
    </location>
</feature>
<feature type="transmembrane region" description="Helical" evidence="1">
    <location>
        <begin position="111"/>
        <end position="134"/>
    </location>
</feature>
<keyword evidence="1" id="KW-1133">Transmembrane helix</keyword>
<dbReference type="Proteomes" id="UP000219036">
    <property type="component" value="Unassembled WGS sequence"/>
</dbReference>
<evidence type="ECO:0000256" key="1">
    <source>
        <dbReference type="SAM" id="Phobius"/>
    </source>
</evidence>
<organism evidence="2 3">
    <name type="scientific">Persephonella hydrogeniphila</name>
    <dbReference type="NCBI Taxonomy" id="198703"/>
    <lineage>
        <taxon>Bacteria</taxon>
        <taxon>Pseudomonadati</taxon>
        <taxon>Aquificota</taxon>
        <taxon>Aquificia</taxon>
        <taxon>Aquificales</taxon>
        <taxon>Hydrogenothermaceae</taxon>
        <taxon>Persephonella</taxon>
    </lineage>
</organism>
<dbReference type="RefSeq" id="WP_097000797.1">
    <property type="nucleotide sequence ID" value="NZ_OBEI01000008.1"/>
</dbReference>
<accession>A0A285NLN0</accession>
<keyword evidence="1" id="KW-0812">Transmembrane</keyword>
<proteinExistence type="predicted"/>
<feature type="transmembrane region" description="Helical" evidence="1">
    <location>
        <begin position="6"/>
        <end position="25"/>
    </location>
</feature>
<keyword evidence="3" id="KW-1185">Reference proteome</keyword>
<dbReference type="AlphaFoldDB" id="A0A285NLN0"/>
<evidence type="ECO:0000313" key="3">
    <source>
        <dbReference type="Proteomes" id="UP000219036"/>
    </source>
</evidence>
<dbReference type="EMBL" id="OBEI01000008">
    <property type="protein sequence ID" value="SNZ09857.1"/>
    <property type="molecule type" value="Genomic_DNA"/>
</dbReference>